<dbReference type="EMBL" id="KK208880">
    <property type="protein sequence ID" value="EZF72342.1"/>
    <property type="molecule type" value="Genomic_DNA"/>
</dbReference>
<feature type="compositionally biased region" description="Basic and acidic residues" evidence="1">
    <location>
        <begin position="1"/>
        <end position="12"/>
    </location>
</feature>
<protein>
    <submittedName>
        <fullName evidence="2">Uncharacterized protein</fullName>
    </submittedName>
</protein>
<dbReference type="AlphaFoldDB" id="A0A022XNU6"/>
<gene>
    <name evidence="2" type="ORF">H105_05697</name>
</gene>
<sequence length="206" mass="23541">MSVVIHEDEDCRQAGGSPSVAPNTSSNTDFPLTKWDLQECPTPDVGPGGHFEWRLKRAAERAEAWHRDDMDTLPSLSRTEIIYVRNMLLRLIRKLYLKEDADISVSQLMDFAESTSFDELNDYPVPSRYWQSIRGIRDYYRYDGQNLPEPYDTACHFAWHMAQEAKDTLRRRWADAFQLAYGFPFDEVASKGNPSGGLPGAPGLFD</sequence>
<evidence type="ECO:0000313" key="3">
    <source>
        <dbReference type="Proteomes" id="UP000023623"/>
    </source>
</evidence>
<organism evidence="2 3">
    <name type="scientific">Trichophyton soudanense CBS 452.61</name>
    <dbReference type="NCBI Taxonomy" id="1215331"/>
    <lineage>
        <taxon>Eukaryota</taxon>
        <taxon>Fungi</taxon>
        <taxon>Dikarya</taxon>
        <taxon>Ascomycota</taxon>
        <taxon>Pezizomycotina</taxon>
        <taxon>Eurotiomycetes</taxon>
        <taxon>Eurotiomycetidae</taxon>
        <taxon>Onygenales</taxon>
        <taxon>Arthrodermataceae</taxon>
        <taxon>Trichophyton</taxon>
    </lineage>
</organism>
<reference evidence="2 3" key="1">
    <citation type="submission" date="2014-02" db="EMBL/GenBank/DDBJ databases">
        <title>The Genome Sequence of Trichophyton rubrum (morphotype soudanense) CBS 452.61.</title>
        <authorList>
            <consortium name="The Broad Institute Genomics Platform"/>
            <person name="Cuomo C.A."/>
            <person name="White T.C."/>
            <person name="Graser Y."/>
            <person name="Martinez-Rossi N."/>
            <person name="Heitman J."/>
            <person name="Young S.K."/>
            <person name="Zeng Q."/>
            <person name="Gargeya S."/>
            <person name="Abouelleil A."/>
            <person name="Alvarado L."/>
            <person name="Chapman S.B."/>
            <person name="Gainer-Dewar J."/>
            <person name="Goldberg J."/>
            <person name="Griggs A."/>
            <person name="Gujja S."/>
            <person name="Hansen M."/>
            <person name="Howarth C."/>
            <person name="Imamovic A."/>
            <person name="Larimer J."/>
            <person name="Martinez D."/>
            <person name="Murphy C."/>
            <person name="Pearson M.D."/>
            <person name="Persinoti G."/>
            <person name="Poon T."/>
            <person name="Priest M."/>
            <person name="Roberts A.D."/>
            <person name="Saif S."/>
            <person name="Shea T.D."/>
            <person name="Sykes S.N."/>
            <person name="Wortman J."/>
            <person name="Nusbaum C."/>
            <person name="Birren B."/>
        </authorList>
    </citation>
    <scope>NUCLEOTIDE SEQUENCE [LARGE SCALE GENOMIC DNA]</scope>
    <source>
        <strain evidence="2 3">CBS 452.61</strain>
    </source>
</reference>
<keyword evidence="3" id="KW-1185">Reference proteome</keyword>
<proteinExistence type="predicted"/>
<dbReference type="HOGENOM" id="CLU_1332772_0_0_1"/>
<accession>A0A022XNU6</accession>
<name>A0A022XNU6_TRISD</name>
<dbReference type="OrthoDB" id="4173432at2759"/>
<dbReference type="Proteomes" id="UP000023623">
    <property type="component" value="Unassembled WGS sequence"/>
</dbReference>
<evidence type="ECO:0000313" key="2">
    <source>
        <dbReference type="EMBL" id="EZF72342.1"/>
    </source>
</evidence>
<feature type="region of interest" description="Disordered" evidence="1">
    <location>
        <begin position="1"/>
        <end position="27"/>
    </location>
</feature>
<evidence type="ECO:0000256" key="1">
    <source>
        <dbReference type="SAM" id="MobiDB-lite"/>
    </source>
</evidence>